<feature type="transmembrane region" description="Helical" evidence="1">
    <location>
        <begin position="44"/>
        <end position="71"/>
    </location>
</feature>
<dbReference type="EMBL" id="PFOD01000071">
    <property type="protein sequence ID" value="PIZ64741.1"/>
    <property type="molecule type" value="Genomic_DNA"/>
</dbReference>
<proteinExistence type="predicted"/>
<evidence type="ECO:0000256" key="1">
    <source>
        <dbReference type="SAM" id="Phobius"/>
    </source>
</evidence>
<reference evidence="3" key="1">
    <citation type="submission" date="2017-09" db="EMBL/GenBank/DDBJ databases">
        <title>Depth-based differentiation of microbial function through sediment-hosted aquifers and enrichment of novel symbionts in the deep terrestrial subsurface.</title>
        <authorList>
            <person name="Probst A.J."/>
            <person name="Ladd B."/>
            <person name="Jarett J.K."/>
            <person name="Geller-Mcgrath D.E."/>
            <person name="Sieber C.M.K."/>
            <person name="Emerson J.B."/>
            <person name="Anantharaman K."/>
            <person name="Thomas B.C."/>
            <person name="Malmstrom R."/>
            <person name="Stieglmeier M."/>
            <person name="Klingl A."/>
            <person name="Woyke T."/>
            <person name="Ryan C.M."/>
            <person name="Banfield J.F."/>
        </authorList>
    </citation>
    <scope>NUCLEOTIDE SEQUENCE [LARGE SCALE GENOMIC DNA]</scope>
</reference>
<name>A0A2M7U2Z0_9BACT</name>
<keyword evidence="1" id="KW-0472">Membrane</keyword>
<evidence type="ECO:0000313" key="2">
    <source>
        <dbReference type="EMBL" id="PIZ64741.1"/>
    </source>
</evidence>
<protein>
    <submittedName>
        <fullName evidence="2">Uncharacterized protein</fullName>
    </submittedName>
</protein>
<evidence type="ECO:0000313" key="3">
    <source>
        <dbReference type="Proteomes" id="UP000230027"/>
    </source>
</evidence>
<comment type="caution">
    <text evidence="2">The sequence shown here is derived from an EMBL/GenBank/DDBJ whole genome shotgun (WGS) entry which is preliminary data.</text>
</comment>
<organism evidence="2 3">
    <name type="scientific">Candidatus Roizmanbacteria bacterium CG_4_10_14_0_2_um_filter_36_9</name>
    <dbReference type="NCBI Taxonomy" id="1974823"/>
    <lineage>
        <taxon>Bacteria</taxon>
        <taxon>Candidatus Roizmaniibacteriota</taxon>
    </lineage>
</organism>
<accession>A0A2M7U2Z0</accession>
<sequence length="72" mass="8348">MFFVQNLWRDEAFSVVMSGQSVGNIIQSTAADFNPPLYYLILHYWMLIFGSSEIAIRSLSLLFYTLTIFVIF</sequence>
<gene>
    <name evidence="2" type="ORF">COY14_04075</name>
</gene>
<dbReference type="Proteomes" id="UP000230027">
    <property type="component" value="Unassembled WGS sequence"/>
</dbReference>
<keyword evidence="1" id="KW-0812">Transmembrane</keyword>
<keyword evidence="1" id="KW-1133">Transmembrane helix</keyword>
<dbReference type="AlphaFoldDB" id="A0A2M7U2Z0"/>